<sequence length="149" mass="16298">MKVVTKWGGQRAFTAVGDSGYEVNMDATPAYGGEGKGCTPTEMLLASLAGCIGIDVTMILKPYLSSVDRLEIETDGTRKEELPKGFTSIVVTFIIDGQVDSKRIWRAINLGKEKYCAVSDSLKADISFRLILNGEEQTKMGPRQDEVEQ</sequence>
<gene>
    <name evidence="1" type="ORF">AS888_03785</name>
</gene>
<dbReference type="RefSeq" id="WP_061140654.1">
    <property type="nucleotide sequence ID" value="NZ_LNNH01000009.1"/>
</dbReference>
<keyword evidence="2" id="KW-1185">Reference proteome</keyword>
<organism evidence="1 2">
    <name type="scientific">Peribacillus simplex</name>
    <dbReference type="NCBI Taxonomy" id="1478"/>
    <lineage>
        <taxon>Bacteria</taxon>
        <taxon>Bacillati</taxon>
        <taxon>Bacillota</taxon>
        <taxon>Bacilli</taxon>
        <taxon>Bacillales</taxon>
        <taxon>Bacillaceae</taxon>
        <taxon>Peribacillus</taxon>
    </lineage>
</organism>
<dbReference type="Proteomes" id="UP000064189">
    <property type="component" value="Unassembled WGS sequence"/>
</dbReference>
<dbReference type="AlphaFoldDB" id="A0A109N260"/>
<dbReference type="InterPro" id="IPR036102">
    <property type="entry name" value="OsmC/Ohrsf"/>
</dbReference>
<dbReference type="SUPFAM" id="SSF82784">
    <property type="entry name" value="OsmC-like"/>
    <property type="match status" value="1"/>
</dbReference>
<protein>
    <submittedName>
        <fullName evidence="1">Peroxiredoxin</fullName>
    </submittedName>
</protein>
<evidence type="ECO:0000313" key="2">
    <source>
        <dbReference type="Proteomes" id="UP000064189"/>
    </source>
</evidence>
<reference evidence="1 2" key="1">
    <citation type="submission" date="2015-11" db="EMBL/GenBank/DDBJ databases">
        <title>Genome Sequence of Bacillus simplex strain VanAntwerpen2.</title>
        <authorList>
            <person name="Couger M.B."/>
        </authorList>
    </citation>
    <scope>NUCLEOTIDE SEQUENCE [LARGE SCALE GENOMIC DNA]</scope>
    <source>
        <strain evidence="1 2">VanAntwerpen02</strain>
    </source>
</reference>
<evidence type="ECO:0000313" key="1">
    <source>
        <dbReference type="EMBL" id="KWW22134.1"/>
    </source>
</evidence>
<proteinExistence type="predicted"/>
<dbReference type="PANTHER" id="PTHR34352:SF1">
    <property type="entry name" value="PROTEIN YHFA"/>
    <property type="match status" value="1"/>
</dbReference>
<dbReference type="Gene3D" id="3.30.300.20">
    <property type="match status" value="1"/>
</dbReference>
<dbReference type="InterPro" id="IPR003718">
    <property type="entry name" value="OsmC/Ohr_fam"/>
</dbReference>
<comment type="caution">
    <text evidence="1">The sequence shown here is derived from an EMBL/GenBank/DDBJ whole genome shotgun (WGS) entry which is preliminary data.</text>
</comment>
<accession>A0A109N260</accession>
<dbReference type="InterPro" id="IPR015946">
    <property type="entry name" value="KH_dom-like_a/b"/>
</dbReference>
<dbReference type="PANTHER" id="PTHR34352">
    <property type="entry name" value="PROTEIN YHFA"/>
    <property type="match status" value="1"/>
</dbReference>
<dbReference type="Pfam" id="PF02566">
    <property type="entry name" value="OsmC"/>
    <property type="match status" value="1"/>
</dbReference>
<name>A0A109N260_9BACI</name>
<dbReference type="EMBL" id="LNNH01000009">
    <property type="protein sequence ID" value="KWW22134.1"/>
    <property type="molecule type" value="Genomic_DNA"/>
</dbReference>